<sequence>MEALGVNAAAVSAALASPLGVSIPGGGGGGTVPGGGLPLPLPPSPTASLDGDKTKLTVDYGYRVFREYAQSKGIKEVDNLPVEEIAALLQTFYDEARTRDGVPFSANSLVVIRYAINRYYRSPLVNRQIDIVRDPAFHEANRTFKNIVRRLHQEEKLRGPGAAPQRVRSNVLSEDQVKLRDYFIAQLATPRGLLHKVWFDLSGHMDPRLADKIQELTRETFKIARRWNPEKNCSLASIYQVMDNSEPSTCILTERPGDPLCPVRSYEAYLARINPNCQSLFQRPKDIVTPAETIWFYNSPLGKTLLSKMMSSISKCAQLSRVYGKSRTWAAAGFGLTKPSEQPSSRRSHGSSQKHHLNNNNNNNNNNNASNNNNSHHHSNNNIYQHQSSNNNSSLANNNGSHHGSDSFSVSIDVLLQAEALSASLNPKAHGPLLGVPLGGMLPNQQAALASLLPVWQRHQQQQHSNSARSNGDLADSGMVNVWIRDALLNHQLYNAKFLPNYLRPSEPSRARSELSLNESPSEAFLGMRAGPSREPRAETSSPVALLKKAADDFPDSGEAVSRSASNSPDVLKTDNGSPPASPGGSPSPASSASASASRSCTQCSAKCGTSVYTLSGPQCTQETFCSPMCLGQWASGQARLISHGDNLTAKPGESSPSEAAKLCEYCRINVVPKNSPHHMVAADNSLMSFCCLECLQLFDLAPKLSKRRRGLEEADDTPIPLKSRKVRPVVDEEEKPSKTGRKNPAPQRIVREQEEEPVSYLNGSDGETEASMSPLDFSTRN</sequence>
<feature type="region of interest" description="Disordered" evidence="1">
    <location>
        <begin position="334"/>
        <end position="403"/>
    </location>
</feature>
<dbReference type="KEGG" id="goe:100901754"/>
<gene>
    <name evidence="3" type="primary">LOC100901754</name>
</gene>
<feature type="region of interest" description="Disordered" evidence="1">
    <location>
        <begin position="507"/>
        <end position="593"/>
    </location>
</feature>
<protein>
    <submittedName>
        <fullName evidence="3">Uncharacterized protein LOC100901754</fullName>
    </submittedName>
</protein>
<name>A0AAJ7SHZ2_9ACAR</name>
<dbReference type="GeneID" id="100901754"/>
<evidence type="ECO:0000313" key="3">
    <source>
        <dbReference type="RefSeq" id="XP_028968829.1"/>
    </source>
</evidence>
<evidence type="ECO:0000256" key="1">
    <source>
        <dbReference type="SAM" id="MobiDB-lite"/>
    </source>
</evidence>
<dbReference type="AlphaFoldDB" id="A0AAJ7SHZ2"/>
<feature type="compositionally biased region" description="Basic residues" evidence="1">
    <location>
        <begin position="346"/>
        <end position="357"/>
    </location>
</feature>
<feature type="region of interest" description="Disordered" evidence="1">
    <location>
        <begin position="710"/>
        <end position="782"/>
    </location>
</feature>
<feature type="compositionally biased region" description="Low complexity" evidence="1">
    <location>
        <begin position="577"/>
        <end position="593"/>
    </location>
</feature>
<dbReference type="Proteomes" id="UP000694867">
    <property type="component" value="Unplaced"/>
</dbReference>
<accession>A0AAJ7SHZ2</accession>
<proteinExistence type="predicted"/>
<evidence type="ECO:0000313" key="2">
    <source>
        <dbReference type="Proteomes" id="UP000694867"/>
    </source>
</evidence>
<organism evidence="2 3">
    <name type="scientific">Galendromus occidentalis</name>
    <name type="common">western predatory mite</name>
    <dbReference type="NCBI Taxonomy" id="34638"/>
    <lineage>
        <taxon>Eukaryota</taxon>
        <taxon>Metazoa</taxon>
        <taxon>Ecdysozoa</taxon>
        <taxon>Arthropoda</taxon>
        <taxon>Chelicerata</taxon>
        <taxon>Arachnida</taxon>
        <taxon>Acari</taxon>
        <taxon>Parasitiformes</taxon>
        <taxon>Mesostigmata</taxon>
        <taxon>Gamasina</taxon>
        <taxon>Phytoseioidea</taxon>
        <taxon>Phytoseiidae</taxon>
        <taxon>Typhlodrominae</taxon>
        <taxon>Galendromus</taxon>
    </lineage>
</organism>
<dbReference type="InterPro" id="IPR052787">
    <property type="entry name" value="MAVS"/>
</dbReference>
<feature type="compositionally biased region" description="Low complexity" evidence="1">
    <location>
        <begin position="358"/>
        <end position="402"/>
    </location>
</feature>
<reference evidence="3" key="1">
    <citation type="submission" date="2025-08" db="UniProtKB">
        <authorList>
            <consortium name="RefSeq"/>
        </authorList>
    </citation>
    <scope>IDENTIFICATION</scope>
</reference>
<dbReference type="RefSeq" id="XP_028968829.1">
    <property type="nucleotide sequence ID" value="XM_029112996.1"/>
</dbReference>
<keyword evidence="2" id="KW-1185">Reference proteome</keyword>
<dbReference type="PANTHER" id="PTHR21446">
    <property type="entry name" value="DUF3504 DOMAIN-CONTAINING PROTEIN"/>
    <property type="match status" value="1"/>
</dbReference>
<dbReference type="PANTHER" id="PTHR21446:SF12">
    <property type="entry name" value="POTASSIUM CHANNEL TETRAMERIZATION DOMAIN CONTAINING 1"/>
    <property type="match status" value="1"/>
</dbReference>